<evidence type="ECO:0000313" key="1">
    <source>
        <dbReference type="EMBL" id="KAI8538661.1"/>
    </source>
</evidence>
<reference evidence="1" key="1">
    <citation type="submission" date="2022-02" db="EMBL/GenBank/DDBJ databases">
        <title>Plant Genome Project.</title>
        <authorList>
            <person name="Zhang R.-G."/>
        </authorList>
    </citation>
    <scope>NUCLEOTIDE SEQUENCE</scope>
    <source>
        <strain evidence="1">AT1</strain>
    </source>
</reference>
<accession>A0ACC0MCB0</accession>
<gene>
    <name evidence="1" type="ORF">RHMOL_Rhmol09G0122100</name>
</gene>
<organism evidence="1 2">
    <name type="scientific">Rhododendron molle</name>
    <name type="common">Chinese azalea</name>
    <name type="synonym">Azalea mollis</name>
    <dbReference type="NCBI Taxonomy" id="49168"/>
    <lineage>
        <taxon>Eukaryota</taxon>
        <taxon>Viridiplantae</taxon>
        <taxon>Streptophyta</taxon>
        <taxon>Embryophyta</taxon>
        <taxon>Tracheophyta</taxon>
        <taxon>Spermatophyta</taxon>
        <taxon>Magnoliopsida</taxon>
        <taxon>eudicotyledons</taxon>
        <taxon>Gunneridae</taxon>
        <taxon>Pentapetalae</taxon>
        <taxon>asterids</taxon>
        <taxon>Ericales</taxon>
        <taxon>Ericaceae</taxon>
        <taxon>Ericoideae</taxon>
        <taxon>Rhodoreae</taxon>
        <taxon>Rhododendron</taxon>
    </lineage>
</organism>
<name>A0ACC0MCB0_RHOML</name>
<dbReference type="Proteomes" id="UP001062846">
    <property type="component" value="Chromosome 9"/>
</dbReference>
<comment type="caution">
    <text evidence="1">The sequence shown here is derived from an EMBL/GenBank/DDBJ whole genome shotgun (WGS) entry which is preliminary data.</text>
</comment>
<evidence type="ECO:0000313" key="2">
    <source>
        <dbReference type="Proteomes" id="UP001062846"/>
    </source>
</evidence>
<protein>
    <submittedName>
        <fullName evidence="1">Uncharacterized protein</fullName>
    </submittedName>
</protein>
<sequence length="123" mass="13283">MTSHPSANAQRRIVIVVDLYEESAFAVKCAGPSTTTSAPATPSSSSSNPPPSFTAQIGRRQEFQQKFEDEFDTTSQIDSVLVLSICPMPSITATTSAADVDDIRSFRICVLHHVKPTVIVDEV</sequence>
<dbReference type="EMBL" id="CM046396">
    <property type="protein sequence ID" value="KAI8538661.1"/>
    <property type="molecule type" value="Genomic_DNA"/>
</dbReference>
<keyword evidence="2" id="KW-1185">Reference proteome</keyword>
<proteinExistence type="predicted"/>